<protein>
    <recommendedName>
        <fullName evidence="3 7">Guanine deaminase</fullName>
        <shortName evidence="7">Guanase</shortName>
        <ecNumber evidence="3 7">3.5.4.3</ecNumber>
    </recommendedName>
    <alternativeName>
        <fullName evidence="7">Guanine aminohydrolase</fullName>
    </alternativeName>
</protein>
<evidence type="ECO:0000256" key="3">
    <source>
        <dbReference type="ARBA" id="ARBA00012781"/>
    </source>
</evidence>
<dbReference type="InterPro" id="IPR051607">
    <property type="entry name" value="Metallo-dep_hydrolases"/>
</dbReference>
<dbReference type="SUPFAM" id="SSF51556">
    <property type="entry name" value="Metallo-dependent hydrolases"/>
    <property type="match status" value="1"/>
</dbReference>
<dbReference type="InterPro" id="IPR032466">
    <property type="entry name" value="Metal_Hydrolase"/>
</dbReference>
<comment type="function">
    <text evidence="7">Catalyzes the hydrolytic deamination of guanine, producing xanthine and ammonia.</text>
</comment>
<comment type="catalytic activity">
    <reaction evidence="7">
        <text>guanine + H2O + H(+) = xanthine + NH4(+)</text>
        <dbReference type="Rhea" id="RHEA:14665"/>
        <dbReference type="ChEBI" id="CHEBI:15377"/>
        <dbReference type="ChEBI" id="CHEBI:15378"/>
        <dbReference type="ChEBI" id="CHEBI:16235"/>
        <dbReference type="ChEBI" id="CHEBI:17712"/>
        <dbReference type="ChEBI" id="CHEBI:28938"/>
        <dbReference type="EC" id="3.5.4.3"/>
    </reaction>
</comment>
<dbReference type="Pfam" id="PF01979">
    <property type="entry name" value="Amidohydro_1"/>
    <property type="match status" value="2"/>
</dbReference>
<sequence>MNGSGIDFVVVGDICQTPSIDDLAILTNTALAVGSDGSIVWQCPAEDVSDIVEAHAAQGRLQRLSKGQFLTPGFIDTHIHASQHSYAGTGMDKPLMEWLDAYTFPVERQFAHLPTAEVHSLYRRAVRRTLRNGTTTAVYFATADRQASEALADVCAEEGQRAFVGKISMDRHCPPGYCETTEKSLEETARFIESFRQRPSIVQPVVTPRFIPTCSDELLAGLGALVREHGCHVQSHMSESIDEMQFVEAIHQLKDDHHKHNPYPPCPTDAEIFDRHGLLTDRCIMAHAIYLSEGDVERLRARGTAIAHCPLSNFYFAGGLLPVRSLLRSGVRVGLGTDVAGGYSPSMINAMQHAVTASRALSIQQHHERHRLAGVKPWEPFPAGSSDTTSPALDWVNALYLATRGGAEALNMGKQLGLLAEGYRFDAVLWDVTIGDNIDFTGSESRREQLEKLMHLGDDRNIACVWVDGQVSCRRRDRPAQADCKARARDSNSVSWRADNRSAHRQMGA</sequence>
<comment type="similarity">
    <text evidence="2 7">Belongs to the metallo-dependent hydrolases superfamily. ATZ/TRZ family.</text>
</comment>
<dbReference type="NCBIfam" id="TIGR02967">
    <property type="entry name" value="guan_deamin"/>
    <property type="match status" value="1"/>
</dbReference>
<dbReference type="GO" id="GO:0008270">
    <property type="term" value="F:zinc ion binding"/>
    <property type="evidence" value="ECO:0007669"/>
    <property type="project" value="UniProtKB-UniRule"/>
</dbReference>
<dbReference type="InterPro" id="IPR014311">
    <property type="entry name" value="Guanine_deaminase"/>
</dbReference>
<keyword evidence="4 7" id="KW-0479">Metal-binding</keyword>
<accession>A0A0G4F551</accession>
<name>A0A0G4F551_VITBC</name>
<evidence type="ECO:0000313" key="11">
    <source>
        <dbReference type="Proteomes" id="UP000041254"/>
    </source>
</evidence>
<evidence type="ECO:0000313" key="10">
    <source>
        <dbReference type="EMBL" id="CEM07623.1"/>
    </source>
</evidence>
<evidence type="ECO:0000256" key="8">
    <source>
        <dbReference type="SAM" id="MobiDB-lite"/>
    </source>
</evidence>
<dbReference type="AlphaFoldDB" id="A0A0G4F551"/>
<dbReference type="STRING" id="1169540.A0A0G4F551"/>
<keyword evidence="6 7" id="KW-0862">Zinc</keyword>
<dbReference type="GO" id="GO:0006147">
    <property type="term" value="P:guanine catabolic process"/>
    <property type="evidence" value="ECO:0007669"/>
    <property type="project" value="UniProtKB-UniRule"/>
</dbReference>
<dbReference type="Proteomes" id="UP000041254">
    <property type="component" value="Unassembled WGS sequence"/>
</dbReference>
<dbReference type="InterPro" id="IPR006680">
    <property type="entry name" value="Amidohydro-rel"/>
</dbReference>
<keyword evidence="11" id="KW-1185">Reference proteome</keyword>
<dbReference type="PANTHER" id="PTHR11271:SF6">
    <property type="entry name" value="GUANINE DEAMINASE"/>
    <property type="match status" value="1"/>
</dbReference>
<comment type="cofactor">
    <cofactor evidence="7">
        <name>Zn(2+)</name>
        <dbReference type="ChEBI" id="CHEBI:29105"/>
    </cofactor>
    <text evidence="7">Binds 1 zinc ion per subunit.</text>
</comment>
<proteinExistence type="inferred from homology"/>
<gene>
    <name evidence="10" type="ORF">Vbra_14518</name>
</gene>
<evidence type="ECO:0000256" key="5">
    <source>
        <dbReference type="ARBA" id="ARBA00022801"/>
    </source>
</evidence>
<comment type="pathway">
    <text evidence="1 7">Purine metabolism; guanine degradation; xanthine from guanine: step 1/1.</text>
</comment>
<feature type="region of interest" description="Disordered" evidence="8">
    <location>
        <begin position="478"/>
        <end position="509"/>
    </location>
</feature>
<reference evidence="10 11" key="1">
    <citation type="submission" date="2014-11" db="EMBL/GenBank/DDBJ databases">
        <authorList>
            <person name="Zhu J."/>
            <person name="Qi W."/>
            <person name="Song R."/>
        </authorList>
    </citation>
    <scope>NUCLEOTIDE SEQUENCE [LARGE SCALE GENOMIC DNA]</scope>
</reference>
<dbReference type="PANTHER" id="PTHR11271">
    <property type="entry name" value="GUANINE DEAMINASE"/>
    <property type="match status" value="1"/>
</dbReference>
<dbReference type="OrthoDB" id="194468at2759"/>
<dbReference type="GO" id="GO:0008892">
    <property type="term" value="F:guanine deaminase activity"/>
    <property type="evidence" value="ECO:0007669"/>
    <property type="project" value="UniProtKB-UniRule"/>
</dbReference>
<evidence type="ECO:0000256" key="1">
    <source>
        <dbReference type="ARBA" id="ARBA00004984"/>
    </source>
</evidence>
<dbReference type="VEuPathDB" id="CryptoDB:Vbra_14518"/>
<dbReference type="Gene3D" id="3.20.20.140">
    <property type="entry name" value="Metal-dependent hydrolases"/>
    <property type="match status" value="1"/>
</dbReference>
<dbReference type="EC" id="3.5.4.3" evidence="3 7"/>
<dbReference type="OMA" id="HGVHLCD"/>
<feature type="compositionally biased region" description="Basic and acidic residues" evidence="8">
    <location>
        <begin position="478"/>
        <end position="490"/>
    </location>
</feature>
<dbReference type="GO" id="GO:0005829">
    <property type="term" value="C:cytosol"/>
    <property type="evidence" value="ECO:0007669"/>
    <property type="project" value="TreeGrafter"/>
</dbReference>
<evidence type="ECO:0000256" key="7">
    <source>
        <dbReference type="RuleBase" id="RU366009"/>
    </source>
</evidence>
<evidence type="ECO:0000259" key="9">
    <source>
        <dbReference type="Pfam" id="PF01979"/>
    </source>
</evidence>
<dbReference type="Gene3D" id="2.30.40.10">
    <property type="entry name" value="Urease, subunit C, domain 1"/>
    <property type="match status" value="1"/>
</dbReference>
<evidence type="ECO:0000256" key="4">
    <source>
        <dbReference type="ARBA" id="ARBA00022723"/>
    </source>
</evidence>
<dbReference type="SUPFAM" id="SSF51338">
    <property type="entry name" value="Composite domain of metallo-dependent hydrolases"/>
    <property type="match status" value="1"/>
</dbReference>
<organism evidence="10 11">
    <name type="scientific">Vitrella brassicaformis (strain CCMP3155)</name>
    <dbReference type="NCBI Taxonomy" id="1169540"/>
    <lineage>
        <taxon>Eukaryota</taxon>
        <taxon>Sar</taxon>
        <taxon>Alveolata</taxon>
        <taxon>Colpodellida</taxon>
        <taxon>Vitrellaceae</taxon>
        <taxon>Vitrella</taxon>
    </lineage>
</organism>
<dbReference type="InterPro" id="IPR011059">
    <property type="entry name" value="Metal-dep_hydrolase_composite"/>
</dbReference>
<dbReference type="InParanoid" id="A0A0G4F551"/>
<dbReference type="UniPathway" id="UPA00603">
    <property type="reaction ID" value="UER00660"/>
</dbReference>
<dbReference type="EMBL" id="CDMY01000376">
    <property type="protein sequence ID" value="CEM07623.1"/>
    <property type="molecule type" value="Genomic_DNA"/>
</dbReference>
<feature type="domain" description="Amidohydrolase-related" evidence="9">
    <location>
        <begin position="392"/>
        <end position="471"/>
    </location>
</feature>
<evidence type="ECO:0000256" key="2">
    <source>
        <dbReference type="ARBA" id="ARBA00006745"/>
    </source>
</evidence>
<evidence type="ECO:0000256" key="6">
    <source>
        <dbReference type="ARBA" id="ARBA00022833"/>
    </source>
</evidence>
<feature type="domain" description="Amidohydrolase-related" evidence="9">
    <location>
        <begin position="69"/>
        <end position="361"/>
    </location>
</feature>
<keyword evidence="5 7" id="KW-0378">Hydrolase</keyword>